<dbReference type="PROSITE" id="PS50812">
    <property type="entry name" value="PWWP"/>
    <property type="match status" value="1"/>
</dbReference>
<feature type="region of interest" description="Disordered" evidence="1">
    <location>
        <begin position="319"/>
        <end position="355"/>
    </location>
</feature>
<comment type="caution">
    <text evidence="3">The sequence shown here is derived from an EMBL/GenBank/DDBJ whole genome shotgun (WGS) entry which is preliminary data.</text>
</comment>
<dbReference type="PANTHER" id="PTHR15999:SF2">
    <property type="entry name" value="ZINC FINGER CW-TYPE PWWP DOMAIN PROTEIN 1"/>
    <property type="match status" value="1"/>
</dbReference>
<dbReference type="Gene3D" id="2.30.30.140">
    <property type="match status" value="1"/>
</dbReference>
<feature type="region of interest" description="Disordered" evidence="1">
    <location>
        <begin position="283"/>
        <end position="305"/>
    </location>
</feature>
<name>A0ABP0F264_CLALP</name>
<feature type="compositionally biased region" description="Polar residues" evidence="1">
    <location>
        <begin position="42"/>
        <end position="59"/>
    </location>
</feature>
<feature type="region of interest" description="Disordered" evidence="1">
    <location>
        <begin position="1"/>
        <end position="59"/>
    </location>
</feature>
<dbReference type="CDD" id="cd20145">
    <property type="entry name" value="PWWP_ZCWPW1"/>
    <property type="match status" value="1"/>
</dbReference>
<organism evidence="3 4">
    <name type="scientific">Clavelina lepadiformis</name>
    <name type="common">Light-bulb sea squirt</name>
    <name type="synonym">Ascidia lepadiformis</name>
    <dbReference type="NCBI Taxonomy" id="159417"/>
    <lineage>
        <taxon>Eukaryota</taxon>
        <taxon>Metazoa</taxon>
        <taxon>Chordata</taxon>
        <taxon>Tunicata</taxon>
        <taxon>Ascidiacea</taxon>
        <taxon>Aplousobranchia</taxon>
        <taxon>Clavelinidae</taxon>
        <taxon>Clavelina</taxon>
    </lineage>
</organism>
<feature type="domain" description="PWWP" evidence="2">
    <location>
        <begin position="138"/>
        <end position="202"/>
    </location>
</feature>
<dbReference type="EMBL" id="CAWYQH010000001">
    <property type="protein sequence ID" value="CAK8672778.1"/>
    <property type="molecule type" value="Genomic_DNA"/>
</dbReference>
<keyword evidence="4" id="KW-1185">Reference proteome</keyword>
<dbReference type="Pfam" id="PF00855">
    <property type="entry name" value="PWWP"/>
    <property type="match status" value="1"/>
</dbReference>
<accession>A0ABP0F264</accession>
<feature type="compositionally biased region" description="Polar residues" evidence="1">
    <location>
        <begin position="10"/>
        <end position="33"/>
    </location>
</feature>
<sequence length="501" mass="56487">MKPIFKQKFSVPTSSPRLSPILSQSKENGTSRAKTCDKSSNKENGLSQNNTDDATSKIEQSLSDEQYDEIFSTVLRKAAEGKLFDEKNPECLSPHRAAEQYKQFVQKLSPKRCSAPEIDWTAALKCSQDHFVYTKFNAGSIVWAKMPGYPSWPAMIDSDPDMNLFYEYNDDGTVLRYHVVFLDDHVSRAWIPACNIVPYKQNTSRNFVDSKGRDFKAELQSAMLNADAALKMTLEQRLGKFSFEKRFISNKIGMKEWFAERSSRKAKSHGSSKRIKTNISARVTPNSDVESKGKNSTIATGNRLCHEGGSLAERAEIVKEKTANKENSNVKPDKTSQETIHKRSPKTARMSSPSTKLAVSILKKLETSNQKRVDFATKVILENVHETELINVTNVVKNKDAGDCCITNIKETNLSSQDFNDPLKGYLKSNTAEESPGRAIQNLTKHKLDIDECFWDPCPDDFQDSPSVFCNLDEPSMAMNDSDEERMRQLDELMPVLVQQD</sequence>
<feature type="compositionally biased region" description="Basic and acidic residues" evidence="1">
    <location>
        <begin position="331"/>
        <end position="341"/>
    </location>
</feature>
<evidence type="ECO:0000259" key="2">
    <source>
        <dbReference type="PROSITE" id="PS50812"/>
    </source>
</evidence>
<dbReference type="SMART" id="SM00293">
    <property type="entry name" value="PWWP"/>
    <property type="match status" value="1"/>
</dbReference>
<proteinExistence type="predicted"/>
<dbReference type="Proteomes" id="UP001642483">
    <property type="component" value="Unassembled WGS sequence"/>
</dbReference>
<reference evidence="3 4" key="1">
    <citation type="submission" date="2024-02" db="EMBL/GenBank/DDBJ databases">
        <authorList>
            <person name="Daric V."/>
            <person name="Darras S."/>
        </authorList>
    </citation>
    <scope>NUCLEOTIDE SEQUENCE [LARGE SCALE GENOMIC DNA]</scope>
</reference>
<dbReference type="InterPro" id="IPR042778">
    <property type="entry name" value="ZCWPW1/ZCWPW2"/>
</dbReference>
<evidence type="ECO:0000313" key="3">
    <source>
        <dbReference type="EMBL" id="CAK8672778.1"/>
    </source>
</evidence>
<evidence type="ECO:0000313" key="4">
    <source>
        <dbReference type="Proteomes" id="UP001642483"/>
    </source>
</evidence>
<dbReference type="SUPFAM" id="SSF63748">
    <property type="entry name" value="Tudor/PWWP/MBT"/>
    <property type="match status" value="1"/>
</dbReference>
<evidence type="ECO:0000256" key="1">
    <source>
        <dbReference type="SAM" id="MobiDB-lite"/>
    </source>
</evidence>
<feature type="compositionally biased region" description="Polar residues" evidence="1">
    <location>
        <begin position="283"/>
        <end position="300"/>
    </location>
</feature>
<protein>
    <recommendedName>
        <fullName evidence="2">PWWP domain-containing protein</fullName>
    </recommendedName>
</protein>
<dbReference type="PANTHER" id="PTHR15999">
    <property type="entry name" value="ZINC FINGER CW-TYPE PWWP DOMAIN PROTEIN 1"/>
    <property type="match status" value="1"/>
</dbReference>
<dbReference type="InterPro" id="IPR000313">
    <property type="entry name" value="PWWP_dom"/>
</dbReference>
<gene>
    <name evidence="3" type="ORF">CVLEPA_LOCUS2464</name>
</gene>